<dbReference type="Pfam" id="PF20163">
    <property type="entry name" value="DUF6536"/>
    <property type="match status" value="1"/>
</dbReference>
<protein>
    <recommendedName>
        <fullName evidence="2">DUF6536 domain-containing protein</fullName>
    </recommendedName>
</protein>
<feature type="domain" description="DUF6536" evidence="2">
    <location>
        <begin position="83"/>
        <end position="233"/>
    </location>
</feature>
<keyword evidence="1" id="KW-0812">Transmembrane</keyword>
<dbReference type="PANTHER" id="PTHR35395:SF1">
    <property type="entry name" value="DUF6536 DOMAIN-CONTAINING PROTEIN"/>
    <property type="match status" value="1"/>
</dbReference>
<keyword evidence="1" id="KW-0472">Membrane</keyword>
<accession>A0A6A6W1Y9</accession>
<name>A0A6A6W1Y9_9PEZI</name>
<gene>
    <name evidence="3" type="ORF">EJ05DRAFT_502068</name>
</gene>
<dbReference type="RefSeq" id="XP_033599016.1">
    <property type="nucleotide sequence ID" value="XM_033747200.1"/>
</dbReference>
<keyword evidence="4" id="KW-1185">Reference proteome</keyword>
<evidence type="ECO:0000313" key="3">
    <source>
        <dbReference type="EMBL" id="KAF2756565.1"/>
    </source>
</evidence>
<feature type="transmembrane region" description="Helical" evidence="1">
    <location>
        <begin position="604"/>
        <end position="625"/>
    </location>
</feature>
<dbReference type="PANTHER" id="PTHR35395">
    <property type="entry name" value="DUF6536 DOMAIN-CONTAINING PROTEIN"/>
    <property type="match status" value="1"/>
</dbReference>
<dbReference type="InterPro" id="IPR046623">
    <property type="entry name" value="DUF6536"/>
</dbReference>
<reference evidence="3" key="1">
    <citation type="journal article" date="2020" name="Stud. Mycol.">
        <title>101 Dothideomycetes genomes: a test case for predicting lifestyles and emergence of pathogens.</title>
        <authorList>
            <person name="Haridas S."/>
            <person name="Albert R."/>
            <person name="Binder M."/>
            <person name="Bloem J."/>
            <person name="Labutti K."/>
            <person name="Salamov A."/>
            <person name="Andreopoulos B."/>
            <person name="Baker S."/>
            <person name="Barry K."/>
            <person name="Bills G."/>
            <person name="Bluhm B."/>
            <person name="Cannon C."/>
            <person name="Castanera R."/>
            <person name="Culley D."/>
            <person name="Daum C."/>
            <person name="Ezra D."/>
            <person name="Gonzalez J."/>
            <person name="Henrissat B."/>
            <person name="Kuo A."/>
            <person name="Liang C."/>
            <person name="Lipzen A."/>
            <person name="Lutzoni F."/>
            <person name="Magnuson J."/>
            <person name="Mondo S."/>
            <person name="Nolan M."/>
            <person name="Ohm R."/>
            <person name="Pangilinan J."/>
            <person name="Park H.-J."/>
            <person name="Ramirez L."/>
            <person name="Alfaro M."/>
            <person name="Sun H."/>
            <person name="Tritt A."/>
            <person name="Yoshinaga Y."/>
            <person name="Zwiers L.-H."/>
            <person name="Turgeon B."/>
            <person name="Goodwin S."/>
            <person name="Spatafora J."/>
            <person name="Crous P."/>
            <person name="Grigoriev I."/>
        </authorList>
    </citation>
    <scope>NUCLEOTIDE SEQUENCE</scope>
    <source>
        <strain evidence="3">CBS 121739</strain>
    </source>
</reference>
<keyword evidence="1" id="KW-1133">Transmembrane helix</keyword>
<dbReference type="OrthoDB" id="5429634at2759"/>
<evidence type="ECO:0000259" key="2">
    <source>
        <dbReference type="Pfam" id="PF20163"/>
    </source>
</evidence>
<dbReference type="EMBL" id="ML996575">
    <property type="protein sequence ID" value="KAF2756565.1"/>
    <property type="molecule type" value="Genomic_DNA"/>
</dbReference>
<organism evidence="3 4">
    <name type="scientific">Pseudovirgaria hyperparasitica</name>
    <dbReference type="NCBI Taxonomy" id="470096"/>
    <lineage>
        <taxon>Eukaryota</taxon>
        <taxon>Fungi</taxon>
        <taxon>Dikarya</taxon>
        <taxon>Ascomycota</taxon>
        <taxon>Pezizomycotina</taxon>
        <taxon>Dothideomycetes</taxon>
        <taxon>Dothideomycetes incertae sedis</taxon>
        <taxon>Acrospermales</taxon>
        <taxon>Acrospermaceae</taxon>
        <taxon>Pseudovirgaria</taxon>
    </lineage>
</organism>
<feature type="transmembrane region" description="Helical" evidence="1">
    <location>
        <begin position="490"/>
        <end position="512"/>
    </location>
</feature>
<feature type="transmembrane region" description="Helical" evidence="1">
    <location>
        <begin position="399"/>
        <end position="423"/>
    </location>
</feature>
<evidence type="ECO:0000313" key="4">
    <source>
        <dbReference type="Proteomes" id="UP000799437"/>
    </source>
</evidence>
<dbReference type="GeneID" id="54488254"/>
<dbReference type="Proteomes" id="UP000799437">
    <property type="component" value="Unassembled WGS sequence"/>
</dbReference>
<feature type="transmembrane region" description="Helical" evidence="1">
    <location>
        <begin position="545"/>
        <end position="566"/>
    </location>
</feature>
<dbReference type="AlphaFoldDB" id="A0A6A6W1Y9"/>
<proteinExistence type="predicted"/>
<evidence type="ECO:0000256" key="1">
    <source>
        <dbReference type="SAM" id="Phobius"/>
    </source>
</evidence>
<sequence>MVAYRGKFRELSFDDPDQEEVLVHAPSGSIPSKELGDMPLKEIEPSWTVDYPRSFPERLEHKEREQFGTGHFASVYNTFVAGWKAGLVRALALSTGALVINLVVYIWMYRNFGVEHGSGTIVRGSCSYVHRADTGIHGGLNAISTFILGASTYAMEGLMAPSRDEVDRAHAKRKWVEIGVQSLRNLKYISKKRAILWLLLGITSMPLHLFFNSVFFTSSQSNQYAIALVTEGYFTNTTWQPSVENSSPKLFNSYDTKNTYEFWRENDTTVISLLKDGRDPTLASAFVEMDTMSCIRNYSNSFPQSYSDLLVVTSNAEDEPLLWSRYPQRAVSMDKASTNGDPFRWICRDILNSTSQDSDRCSLELAEEGTSHGKNWTLLDHPISRCLARSTPDVCQLQFNVWLMLAVVVVGSIKTIIIAYLVFEKPVGQFLRTLGDAISSFLQFEDETTRGMCLVSSRQIRKDNWAAHYDPQVHTGRHLRWWHGANSVQFFSTIGLSSVYAIVLGIALYFAIDGAHGSAFANGLGVPNIQSLASFQGDDVGSSGIVPSLLVANIPQLGFSILYVAYNNIYCKLAIAEEFDRLAVRRKGLRVSERPRGAQRPTHFFTLPIMYALPLMGVSALLHWMTSQSIFMVRIDGVDRNHNIDPDDRLSRLGYSSAGIIGLVCICLLVTILTLCLGAFKKLHNGLGEVSNSAVISAACHGLPGDNDAHVQEVVWGDVSPDDESTVAPSVRHCSFTSRLAERPIVGQLYR</sequence>
<feature type="transmembrane region" description="Helical" evidence="1">
    <location>
        <begin position="658"/>
        <end position="680"/>
    </location>
</feature>
<feature type="transmembrane region" description="Helical" evidence="1">
    <location>
        <begin position="194"/>
        <end position="216"/>
    </location>
</feature>
<feature type="transmembrane region" description="Helical" evidence="1">
    <location>
        <begin position="87"/>
        <end position="108"/>
    </location>
</feature>